<dbReference type="EMBL" id="BRPK01000028">
    <property type="protein sequence ID" value="GLB45771.1"/>
    <property type="molecule type" value="Genomic_DNA"/>
</dbReference>
<dbReference type="GO" id="GO:0000122">
    <property type="term" value="P:negative regulation of transcription by RNA polymerase II"/>
    <property type="evidence" value="ECO:0007669"/>
    <property type="project" value="TreeGrafter"/>
</dbReference>
<dbReference type="InterPro" id="IPR013860">
    <property type="entry name" value="AreA_GATA"/>
</dbReference>
<name>A0A9P3Q1R9_LYOSH</name>
<dbReference type="AlphaFoldDB" id="A0A9P3Q1R9"/>
<evidence type="ECO:0000259" key="1">
    <source>
        <dbReference type="Pfam" id="PF08550"/>
    </source>
</evidence>
<comment type="caution">
    <text evidence="2">The sequence shown here is derived from an EMBL/GenBank/DDBJ whole genome shotgun (WGS) entry which is preliminary data.</text>
</comment>
<evidence type="ECO:0000313" key="2">
    <source>
        <dbReference type="EMBL" id="GLB45771.1"/>
    </source>
</evidence>
<dbReference type="GO" id="GO:0031930">
    <property type="term" value="P:mitochondria-nucleus signaling pathway"/>
    <property type="evidence" value="ECO:0007669"/>
    <property type="project" value="TreeGrafter"/>
</dbReference>
<gene>
    <name evidence="2" type="ORF">LshimejAT787_2800160</name>
</gene>
<evidence type="ECO:0000313" key="3">
    <source>
        <dbReference type="Proteomes" id="UP001063166"/>
    </source>
</evidence>
<dbReference type="OrthoDB" id="515401at2759"/>
<protein>
    <recommendedName>
        <fullName evidence="1">Nitrogen regulatory protein areA GATA-like domain-containing protein</fullName>
    </recommendedName>
</protein>
<sequence length="133" mass="14920">MAPTFEFPVPVLSVAAEAVRELEGGEALCGLWTLFTKCKASLQDGHRLENISWRLWYREMAAERPKAESEKDSWDDSRLFDEKASQEFTAVRRSSSVCILTSPGPPGTTKCVTAVNLQAYFSATQQLCREDNR</sequence>
<proteinExistence type="predicted"/>
<dbReference type="Pfam" id="PF08550">
    <property type="entry name" value="GATA_AreA"/>
    <property type="match status" value="1"/>
</dbReference>
<organism evidence="2 3">
    <name type="scientific">Lyophyllum shimeji</name>
    <name type="common">Hon-shimeji</name>
    <name type="synonym">Tricholoma shimeji</name>
    <dbReference type="NCBI Taxonomy" id="47721"/>
    <lineage>
        <taxon>Eukaryota</taxon>
        <taxon>Fungi</taxon>
        <taxon>Dikarya</taxon>
        <taxon>Basidiomycota</taxon>
        <taxon>Agaricomycotina</taxon>
        <taxon>Agaricomycetes</taxon>
        <taxon>Agaricomycetidae</taxon>
        <taxon>Agaricales</taxon>
        <taxon>Tricholomatineae</taxon>
        <taxon>Lyophyllaceae</taxon>
        <taxon>Lyophyllum</taxon>
    </lineage>
</organism>
<keyword evidence="3" id="KW-1185">Reference proteome</keyword>
<feature type="domain" description="Nitrogen regulatory protein areA GATA-like" evidence="1">
    <location>
        <begin position="31"/>
        <end position="58"/>
    </location>
</feature>
<dbReference type="GO" id="GO:0006808">
    <property type="term" value="P:regulation of nitrogen utilization"/>
    <property type="evidence" value="ECO:0007669"/>
    <property type="project" value="TreeGrafter"/>
</dbReference>
<dbReference type="PANTHER" id="PTHR28014">
    <property type="entry name" value="NEGATIVE REGULATOR OF RAS-CAMP PATHWAY"/>
    <property type="match status" value="1"/>
</dbReference>
<dbReference type="Proteomes" id="UP001063166">
    <property type="component" value="Unassembled WGS sequence"/>
</dbReference>
<accession>A0A9P3Q1R9</accession>
<dbReference type="PANTHER" id="PTHR28014:SF1">
    <property type="entry name" value="NEGATIVE REGULATOR OF RAS-CAMP PATHWAY"/>
    <property type="match status" value="1"/>
</dbReference>
<dbReference type="InterPro" id="IPR053043">
    <property type="entry name" value="Ras-cAMP_regulatory"/>
</dbReference>
<dbReference type="GO" id="GO:0005737">
    <property type="term" value="C:cytoplasm"/>
    <property type="evidence" value="ECO:0007669"/>
    <property type="project" value="TreeGrafter"/>
</dbReference>
<reference evidence="2" key="1">
    <citation type="submission" date="2022-07" db="EMBL/GenBank/DDBJ databases">
        <title>The genome of Lyophyllum shimeji provides insight into the initial evolution of ectomycorrhizal fungal genome.</title>
        <authorList>
            <person name="Kobayashi Y."/>
            <person name="Shibata T."/>
            <person name="Hirakawa H."/>
            <person name="Shigenobu S."/>
            <person name="Nishiyama T."/>
            <person name="Yamada A."/>
            <person name="Hasebe M."/>
            <person name="Kawaguchi M."/>
        </authorList>
    </citation>
    <scope>NUCLEOTIDE SEQUENCE</scope>
    <source>
        <strain evidence="2">AT787</strain>
    </source>
</reference>